<feature type="compositionally biased region" description="Basic residues" evidence="3">
    <location>
        <begin position="212"/>
        <end position="221"/>
    </location>
</feature>
<proteinExistence type="predicted"/>
<feature type="compositionally biased region" description="Polar residues" evidence="3">
    <location>
        <begin position="342"/>
        <end position="355"/>
    </location>
</feature>
<organism evidence="5 6">
    <name type="scientific">Mycena indigotica</name>
    <dbReference type="NCBI Taxonomy" id="2126181"/>
    <lineage>
        <taxon>Eukaryota</taxon>
        <taxon>Fungi</taxon>
        <taxon>Dikarya</taxon>
        <taxon>Basidiomycota</taxon>
        <taxon>Agaricomycotina</taxon>
        <taxon>Agaricomycetes</taxon>
        <taxon>Agaricomycetidae</taxon>
        <taxon>Agaricales</taxon>
        <taxon>Marasmiineae</taxon>
        <taxon>Mycenaceae</taxon>
        <taxon>Mycena</taxon>
    </lineage>
</organism>
<sequence>MHCFGIRHVSYGKPDTFKLGIPHFRLPPIWPFSQCPSKASRPGNSTLDDLVDAGGPSASMYGNEDENSEHSWENNDKLACTEKELNHNTFVDGPQYLRDRLAIPADWAIGLHLIVDTGRRPKTPMWILIALTLAASPSGILSSQQIKNALSEHFVAFRETTSWMSNVYNTLSLYTIFLRVQDYVDWCPTNDMGSNRSAYWCLDLTSGERVRPSKTKNRTNPKAKQQIVAPQDQIASTTYHATDVDDKSDSREDFVLPLASTESASPDISDPEVALHCAHANCIRQKIAPGCHNRMCRNHCAQRGGCSLYRHRKHASEVNAARGSLASIASESLGIQPESPLNRPSTNTSRGNSSVPIPRELQIAVPHSSEAPAPCVVAQTSQPQLSTLSSTLTTGPILVNAYEPVAKPLPLTLQKNGTDLTPILAVPRNPMDSRWNNRFKLLMFITPGERESALIIDNAINWPLWRASEAVEDCAVLLNNLQKTERIELYAPGIPLWFSIKPDFEHHLTPGCTVAMRRRHPDWNDHDLKQTITKCMEYVG</sequence>
<evidence type="ECO:0000256" key="2">
    <source>
        <dbReference type="PROSITE-ProRule" id="PRU00089"/>
    </source>
</evidence>
<dbReference type="GO" id="GO:0003700">
    <property type="term" value="F:DNA-binding transcription factor activity"/>
    <property type="evidence" value="ECO:0007669"/>
    <property type="project" value="InterPro"/>
</dbReference>
<dbReference type="InterPro" id="IPR001766">
    <property type="entry name" value="Fork_head_dom"/>
</dbReference>
<dbReference type="SUPFAM" id="SSF46785">
    <property type="entry name" value="Winged helix' DNA-binding domain"/>
    <property type="match status" value="1"/>
</dbReference>
<dbReference type="InterPro" id="IPR036390">
    <property type="entry name" value="WH_DNA-bd_sf"/>
</dbReference>
<evidence type="ECO:0000256" key="3">
    <source>
        <dbReference type="SAM" id="MobiDB-lite"/>
    </source>
</evidence>
<dbReference type="RefSeq" id="XP_037215730.1">
    <property type="nucleotide sequence ID" value="XM_037367898.1"/>
</dbReference>
<dbReference type="AlphaFoldDB" id="A0A8H6VTP5"/>
<protein>
    <recommendedName>
        <fullName evidence="4">Fork-head domain-containing protein</fullName>
    </recommendedName>
</protein>
<dbReference type="Proteomes" id="UP000636479">
    <property type="component" value="Unassembled WGS sequence"/>
</dbReference>
<evidence type="ECO:0000313" key="6">
    <source>
        <dbReference type="Proteomes" id="UP000636479"/>
    </source>
</evidence>
<gene>
    <name evidence="5" type="ORF">MIND_01135300</name>
</gene>
<feature type="region of interest" description="Disordered" evidence="3">
    <location>
        <begin position="332"/>
        <end position="356"/>
    </location>
</feature>
<dbReference type="GeneID" id="59350414"/>
<dbReference type="Gene3D" id="1.10.10.10">
    <property type="entry name" value="Winged helix-like DNA-binding domain superfamily/Winged helix DNA-binding domain"/>
    <property type="match status" value="1"/>
</dbReference>
<name>A0A8H6VTP5_9AGAR</name>
<dbReference type="InterPro" id="IPR036388">
    <property type="entry name" value="WH-like_DNA-bd_sf"/>
</dbReference>
<dbReference type="EMBL" id="JACAZF010000010">
    <property type="protein sequence ID" value="KAF7293567.1"/>
    <property type="molecule type" value="Genomic_DNA"/>
</dbReference>
<feature type="domain" description="Fork-head" evidence="4">
    <location>
        <begin position="120"/>
        <end position="221"/>
    </location>
</feature>
<dbReference type="PROSITE" id="PS50039">
    <property type="entry name" value="FORK_HEAD_3"/>
    <property type="match status" value="1"/>
</dbReference>
<evidence type="ECO:0000256" key="1">
    <source>
        <dbReference type="ARBA" id="ARBA00023125"/>
    </source>
</evidence>
<feature type="region of interest" description="Disordered" evidence="3">
    <location>
        <begin position="211"/>
        <end position="232"/>
    </location>
</feature>
<keyword evidence="1 2" id="KW-0238">DNA-binding</keyword>
<comment type="caution">
    <text evidence="5">The sequence shown here is derived from an EMBL/GenBank/DDBJ whole genome shotgun (WGS) entry which is preliminary data.</text>
</comment>
<feature type="DNA-binding region" description="Fork-head" evidence="2">
    <location>
        <begin position="120"/>
        <end position="221"/>
    </location>
</feature>
<dbReference type="GO" id="GO:0005634">
    <property type="term" value="C:nucleus"/>
    <property type="evidence" value="ECO:0007669"/>
    <property type="project" value="UniProtKB-SubCell"/>
</dbReference>
<dbReference type="Pfam" id="PF00250">
    <property type="entry name" value="Forkhead"/>
    <property type="match status" value="1"/>
</dbReference>
<keyword evidence="2" id="KW-0539">Nucleus</keyword>
<dbReference type="GO" id="GO:0043565">
    <property type="term" value="F:sequence-specific DNA binding"/>
    <property type="evidence" value="ECO:0007669"/>
    <property type="project" value="InterPro"/>
</dbReference>
<evidence type="ECO:0000313" key="5">
    <source>
        <dbReference type="EMBL" id="KAF7293567.1"/>
    </source>
</evidence>
<evidence type="ECO:0000259" key="4">
    <source>
        <dbReference type="PROSITE" id="PS50039"/>
    </source>
</evidence>
<accession>A0A8H6VTP5</accession>
<reference evidence="5" key="1">
    <citation type="submission" date="2020-05" db="EMBL/GenBank/DDBJ databases">
        <title>Mycena genomes resolve the evolution of fungal bioluminescence.</title>
        <authorList>
            <person name="Tsai I.J."/>
        </authorList>
    </citation>
    <scope>NUCLEOTIDE SEQUENCE</scope>
    <source>
        <strain evidence="5">171206Taipei</strain>
    </source>
</reference>
<comment type="subcellular location">
    <subcellularLocation>
        <location evidence="2">Nucleus</location>
    </subcellularLocation>
</comment>
<keyword evidence="6" id="KW-1185">Reference proteome</keyword>